<dbReference type="InterPro" id="IPR017441">
    <property type="entry name" value="Protein_kinase_ATP_BS"/>
</dbReference>
<dbReference type="WBParaSite" id="ECPE_0000437601-mRNA-1">
    <property type="protein sequence ID" value="ECPE_0000437601-mRNA-1"/>
    <property type="gene ID" value="ECPE_0000437601"/>
</dbReference>
<feature type="region of interest" description="Disordered" evidence="10">
    <location>
        <begin position="1"/>
        <end position="41"/>
    </location>
</feature>
<dbReference type="GO" id="GO:0004693">
    <property type="term" value="F:cyclin-dependent protein serine/threonine kinase activity"/>
    <property type="evidence" value="ECO:0007669"/>
    <property type="project" value="UniProtKB-EC"/>
</dbReference>
<dbReference type="Gene3D" id="3.30.200.20">
    <property type="entry name" value="Phosphorylase Kinase, domain 1"/>
    <property type="match status" value="1"/>
</dbReference>
<dbReference type="PROSITE" id="PS00107">
    <property type="entry name" value="PROTEIN_KINASE_ATP"/>
    <property type="match status" value="1"/>
</dbReference>
<reference evidence="12 13" key="2">
    <citation type="submission" date="2018-11" db="EMBL/GenBank/DDBJ databases">
        <authorList>
            <consortium name="Pathogen Informatics"/>
        </authorList>
    </citation>
    <scope>NUCLEOTIDE SEQUENCE [LARGE SCALE GENOMIC DNA]</scope>
    <source>
        <strain evidence="12 13">Egypt</strain>
    </source>
</reference>
<evidence type="ECO:0000313" key="13">
    <source>
        <dbReference type="Proteomes" id="UP000272942"/>
    </source>
</evidence>
<dbReference type="PROSITE" id="PS50011">
    <property type="entry name" value="PROTEIN_KINASE_DOM"/>
    <property type="match status" value="1"/>
</dbReference>
<keyword evidence="2" id="KW-0723">Serine/threonine-protein kinase</keyword>
<gene>
    <name evidence="12" type="ORF">ECPE_LOCUS4364</name>
</gene>
<feature type="domain" description="Protein kinase" evidence="11">
    <location>
        <begin position="73"/>
        <end position="196"/>
    </location>
</feature>
<dbReference type="GO" id="GO:0005634">
    <property type="term" value="C:nucleus"/>
    <property type="evidence" value="ECO:0007669"/>
    <property type="project" value="TreeGrafter"/>
</dbReference>
<dbReference type="EMBL" id="UZAN01041221">
    <property type="protein sequence ID" value="VDP72372.1"/>
    <property type="molecule type" value="Genomic_DNA"/>
</dbReference>
<name>A0A183ABM9_9TREM</name>
<evidence type="ECO:0000313" key="12">
    <source>
        <dbReference type="EMBL" id="VDP72372.1"/>
    </source>
</evidence>
<evidence type="ECO:0000256" key="6">
    <source>
        <dbReference type="ARBA" id="ARBA00022840"/>
    </source>
</evidence>
<keyword evidence="3" id="KW-0808">Transferase</keyword>
<dbReference type="PANTHER" id="PTHR24056">
    <property type="entry name" value="CELL DIVISION PROTEIN KINASE"/>
    <property type="match status" value="1"/>
</dbReference>
<dbReference type="Proteomes" id="UP000272942">
    <property type="component" value="Unassembled WGS sequence"/>
</dbReference>
<evidence type="ECO:0000256" key="2">
    <source>
        <dbReference type="ARBA" id="ARBA00022527"/>
    </source>
</evidence>
<evidence type="ECO:0000256" key="5">
    <source>
        <dbReference type="ARBA" id="ARBA00022777"/>
    </source>
</evidence>
<accession>A0A183ABM9</accession>
<dbReference type="InterPro" id="IPR000719">
    <property type="entry name" value="Prot_kinase_dom"/>
</dbReference>
<reference evidence="14" key="1">
    <citation type="submission" date="2016-06" db="UniProtKB">
        <authorList>
            <consortium name="WormBaseParasite"/>
        </authorList>
    </citation>
    <scope>IDENTIFICATION</scope>
</reference>
<evidence type="ECO:0000256" key="8">
    <source>
        <dbReference type="ARBA" id="ARBA00048367"/>
    </source>
</evidence>
<dbReference type="InterPro" id="IPR050108">
    <property type="entry name" value="CDK"/>
</dbReference>
<evidence type="ECO:0000256" key="7">
    <source>
        <dbReference type="ARBA" id="ARBA00047811"/>
    </source>
</evidence>
<dbReference type="InterPro" id="IPR011009">
    <property type="entry name" value="Kinase-like_dom_sf"/>
</dbReference>
<proteinExistence type="predicted"/>
<evidence type="ECO:0000256" key="3">
    <source>
        <dbReference type="ARBA" id="ARBA00022679"/>
    </source>
</evidence>
<feature type="binding site" evidence="9">
    <location>
        <position position="102"/>
    </location>
    <ligand>
        <name>ATP</name>
        <dbReference type="ChEBI" id="CHEBI:30616"/>
    </ligand>
</feature>
<organism evidence="14">
    <name type="scientific">Echinostoma caproni</name>
    <dbReference type="NCBI Taxonomy" id="27848"/>
    <lineage>
        <taxon>Eukaryota</taxon>
        <taxon>Metazoa</taxon>
        <taxon>Spiralia</taxon>
        <taxon>Lophotrochozoa</taxon>
        <taxon>Platyhelminthes</taxon>
        <taxon>Trematoda</taxon>
        <taxon>Digenea</taxon>
        <taxon>Plagiorchiida</taxon>
        <taxon>Echinostomata</taxon>
        <taxon>Echinostomatoidea</taxon>
        <taxon>Echinostomatidae</taxon>
        <taxon>Echinostoma</taxon>
    </lineage>
</organism>
<keyword evidence="5" id="KW-0418">Kinase</keyword>
<dbReference type="SMART" id="SM00220">
    <property type="entry name" value="S_TKc"/>
    <property type="match status" value="1"/>
</dbReference>
<dbReference type="AlphaFoldDB" id="A0A183ABM9"/>
<feature type="compositionally biased region" description="Acidic residues" evidence="10">
    <location>
        <begin position="16"/>
        <end position="28"/>
    </location>
</feature>
<evidence type="ECO:0000256" key="9">
    <source>
        <dbReference type="PROSITE-ProRule" id="PRU10141"/>
    </source>
</evidence>
<dbReference type="FunFam" id="3.30.200.20:FF:000049">
    <property type="entry name" value="cyclin-dependent kinase-like 1 isoform X1"/>
    <property type="match status" value="1"/>
</dbReference>
<protein>
    <recommendedName>
        <fullName evidence="1">cyclin-dependent kinase</fullName>
        <ecNumber evidence="1">2.7.11.22</ecNumber>
    </recommendedName>
</protein>
<keyword evidence="13" id="KW-1185">Reference proteome</keyword>
<dbReference type="SUPFAM" id="SSF56112">
    <property type="entry name" value="Protein kinase-like (PK-like)"/>
    <property type="match status" value="1"/>
</dbReference>
<evidence type="ECO:0000256" key="4">
    <source>
        <dbReference type="ARBA" id="ARBA00022741"/>
    </source>
</evidence>
<dbReference type="PANTHER" id="PTHR24056:SF400">
    <property type="entry name" value="KINASE, PUTATIVE-RELATED"/>
    <property type="match status" value="1"/>
</dbReference>
<evidence type="ECO:0000313" key="14">
    <source>
        <dbReference type="WBParaSite" id="ECPE_0000437601-mRNA-1"/>
    </source>
</evidence>
<keyword evidence="6 9" id="KW-0067">ATP-binding</keyword>
<sequence length="196" mass="22439">MAAAKSDQQRNVYLLQEDDSDVSPDEENGATSEDSKPGALETDSDVLNMMVQSTPVSINPVQRKTDGLLFKKYEKISKIGEGAYGVVFKCRDHSTGRLVAIKQFTASEEDPVIRKIAMREIRMLKRLKHPNLVNLIEVFRKKKRLNLVLQYIDNTLLNEMEQRPRRMDKTKIKKITWQLLLATDFCHQSNVSSIDT</sequence>
<evidence type="ECO:0000256" key="10">
    <source>
        <dbReference type="SAM" id="MobiDB-lite"/>
    </source>
</evidence>
<dbReference type="EC" id="2.7.11.22" evidence="1"/>
<dbReference type="Pfam" id="PF00069">
    <property type="entry name" value="Pkinase"/>
    <property type="match status" value="1"/>
</dbReference>
<dbReference type="OrthoDB" id="548217at2759"/>
<evidence type="ECO:0000256" key="1">
    <source>
        <dbReference type="ARBA" id="ARBA00012425"/>
    </source>
</evidence>
<dbReference type="GO" id="GO:0005524">
    <property type="term" value="F:ATP binding"/>
    <property type="evidence" value="ECO:0007669"/>
    <property type="project" value="UniProtKB-UniRule"/>
</dbReference>
<comment type="catalytic activity">
    <reaction evidence="7">
        <text>L-threonyl-[protein] + ATP = O-phospho-L-threonyl-[protein] + ADP + H(+)</text>
        <dbReference type="Rhea" id="RHEA:46608"/>
        <dbReference type="Rhea" id="RHEA-COMP:11060"/>
        <dbReference type="Rhea" id="RHEA-COMP:11605"/>
        <dbReference type="ChEBI" id="CHEBI:15378"/>
        <dbReference type="ChEBI" id="CHEBI:30013"/>
        <dbReference type="ChEBI" id="CHEBI:30616"/>
        <dbReference type="ChEBI" id="CHEBI:61977"/>
        <dbReference type="ChEBI" id="CHEBI:456216"/>
        <dbReference type="EC" id="2.7.11.22"/>
    </reaction>
</comment>
<keyword evidence="4 9" id="KW-0547">Nucleotide-binding</keyword>
<comment type="catalytic activity">
    <reaction evidence="8">
        <text>L-seryl-[protein] + ATP = O-phospho-L-seryl-[protein] + ADP + H(+)</text>
        <dbReference type="Rhea" id="RHEA:17989"/>
        <dbReference type="Rhea" id="RHEA-COMP:9863"/>
        <dbReference type="Rhea" id="RHEA-COMP:11604"/>
        <dbReference type="ChEBI" id="CHEBI:15378"/>
        <dbReference type="ChEBI" id="CHEBI:29999"/>
        <dbReference type="ChEBI" id="CHEBI:30616"/>
        <dbReference type="ChEBI" id="CHEBI:83421"/>
        <dbReference type="ChEBI" id="CHEBI:456216"/>
        <dbReference type="EC" id="2.7.11.22"/>
    </reaction>
</comment>
<evidence type="ECO:0000259" key="11">
    <source>
        <dbReference type="PROSITE" id="PS50011"/>
    </source>
</evidence>